<dbReference type="Proteomes" id="UP000237271">
    <property type="component" value="Unassembled WGS sequence"/>
</dbReference>
<proteinExistence type="predicted"/>
<dbReference type="AlphaFoldDB" id="A0A2P4X5D3"/>
<evidence type="ECO:0000256" key="1">
    <source>
        <dbReference type="SAM" id="SignalP"/>
    </source>
</evidence>
<dbReference type="OrthoDB" id="128648at2759"/>
<dbReference type="EMBL" id="NCKW01016833">
    <property type="protein sequence ID" value="POM60752.1"/>
    <property type="molecule type" value="Genomic_DNA"/>
</dbReference>
<sequence>MGFFSTVVAFTALLSWCGNFSATTALKTAEPTFPTSFALFMERPQGGEHKRVLRTYESPGHEDRVNLGTMADTVKLSASKLKKAAQTKFWLFFGASEGVVLKHLKLGNDIEAALKSKRINTLFEYVNQFNARVSRSERISAVGSLMKNYGDDVVIKAVASAKLMDDTKSVATKLETELVSGWMQQKKSVDQVFSILKIQDNMPDALRIQKIEILENFISLYNRRTYQDQRLVQVLTRGFGSDKYLLSSLGAAKSDVRVAEKATDLETAVLVQKVQRHIDGGLDSIMSSETLSRLDRYVSKMRKAYGNNDVTLIEALVGKYGHERIAKALVDAKSVESSKQIATKLQTQLYEAWLKQGMSVDYVFDLMQLKRLGENVVSSRGLDVLEDYVSLVNSKLTSNNVHENFIKTLSKGFKGDDKFAYLLQEASKKQTLEDQAAQLQNKLFQQWREDRLDAASIFPKIFKTDEEAALSWMKTISSQFKQFLESPA</sequence>
<feature type="signal peptide" evidence="1">
    <location>
        <begin position="1"/>
        <end position="25"/>
    </location>
</feature>
<feature type="chain" id="PRO_5015163618" evidence="1">
    <location>
        <begin position="26"/>
        <end position="488"/>
    </location>
</feature>
<comment type="caution">
    <text evidence="2">The sequence shown here is derived from an EMBL/GenBank/DDBJ whole genome shotgun (WGS) entry which is preliminary data.</text>
</comment>
<keyword evidence="1" id="KW-0732">Signal</keyword>
<reference evidence="2 3" key="1">
    <citation type="journal article" date="2017" name="Genome Biol. Evol.">
        <title>Phytophthora megakarya and P. palmivora, closely related causal agents of cacao black pod rot, underwent increases in genome sizes and gene numbers by different mechanisms.</title>
        <authorList>
            <person name="Ali S.S."/>
            <person name="Shao J."/>
            <person name="Lary D.J."/>
            <person name="Kronmiller B."/>
            <person name="Shen D."/>
            <person name="Strem M.D."/>
            <person name="Amoako-Attah I."/>
            <person name="Akrofi A.Y."/>
            <person name="Begoude B.A."/>
            <person name="Ten Hoopen G.M."/>
            <person name="Coulibaly K."/>
            <person name="Kebe B.I."/>
            <person name="Melnick R.L."/>
            <person name="Guiltinan M.J."/>
            <person name="Tyler B.M."/>
            <person name="Meinhardt L.W."/>
            <person name="Bailey B.A."/>
        </authorList>
    </citation>
    <scope>NUCLEOTIDE SEQUENCE [LARGE SCALE GENOMIC DNA]</scope>
    <source>
        <strain evidence="3">sbr112.9</strain>
    </source>
</reference>
<evidence type="ECO:0000313" key="2">
    <source>
        <dbReference type="EMBL" id="POM60752.1"/>
    </source>
</evidence>
<evidence type="ECO:0000313" key="3">
    <source>
        <dbReference type="Proteomes" id="UP000237271"/>
    </source>
</evidence>
<protein>
    <submittedName>
        <fullName evidence="2">RxLR effector</fullName>
    </submittedName>
</protein>
<name>A0A2P4X5D3_9STRA</name>
<accession>A0A2P4X5D3</accession>
<organism evidence="2 3">
    <name type="scientific">Phytophthora palmivora</name>
    <dbReference type="NCBI Taxonomy" id="4796"/>
    <lineage>
        <taxon>Eukaryota</taxon>
        <taxon>Sar</taxon>
        <taxon>Stramenopiles</taxon>
        <taxon>Oomycota</taxon>
        <taxon>Peronosporomycetes</taxon>
        <taxon>Peronosporales</taxon>
        <taxon>Peronosporaceae</taxon>
        <taxon>Phytophthora</taxon>
    </lineage>
</organism>
<keyword evidence="3" id="KW-1185">Reference proteome</keyword>
<gene>
    <name evidence="2" type="ORF">PHPALM_30367</name>
</gene>